<organism evidence="1 2">
    <name type="scientific">Panicum virgatum</name>
    <name type="common">Blackwell switchgrass</name>
    <dbReference type="NCBI Taxonomy" id="38727"/>
    <lineage>
        <taxon>Eukaryota</taxon>
        <taxon>Viridiplantae</taxon>
        <taxon>Streptophyta</taxon>
        <taxon>Embryophyta</taxon>
        <taxon>Tracheophyta</taxon>
        <taxon>Spermatophyta</taxon>
        <taxon>Magnoliopsida</taxon>
        <taxon>Liliopsida</taxon>
        <taxon>Poales</taxon>
        <taxon>Poaceae</taxon>
        <taxon>PACMAD clade</taxon>
        <taxon>Panicoideae</taxon>
        <taxon>Panicodae</taxon>
        <taxon>Paniceae</taxon>
        <taxon>Panicinae</taxon>
        <taxon>Panicum</taxon>
        <taxon>Panicum sect. Hiantes</taxon>
    </lineage>
</organism>
<reference evidence="1 2" key="1">
    <citation type="submission" date="2020-05" db="EMBL/GenBank/DDBJ databases">
        <title>WGS assembly of Panicum virgatum.</title>
        <authorList>
            <person name="Lovell J.T."/>
            <person name="Jenkins J."/>
            <person name="Shu S."/>
            <person name="Juenger T.E."/>
            <person name="Schmutz J."/>
        </authorList>
    </citation>
    <scope>NUCLEOTIDE SEQUENCE [LARGE SCALE GENOMIC DNA]</scope>
    <source>
        <strain evidence="2">cv. AP13</strain>
    </source>
</reference>
<protein>
    <submittedName>
        <fullName evidence="1">Uncharacterized protein</fullName>
    </submittedName>
</protein>
<dbReference type="Proteomes" id="UP000823388">
    <property type="component" value="Chromosome 4K"/>
</dbReference>
<evidence type="ECO:0000313" key="1">
    <source>
        <dbReference type="EMBL" id="KAG2609710.1"/>
    </source>
</evidence>
<name>A0A8T0TFH6_PANVG</name>
<proteinExistence type="predicted"/>
<dbReference type="AlphaFoldDB" id="A0A8T0TFH6"/>
<comment type="caution">
    <text evidence="1">The sequence shown here is derived from an EMBL/GenBank/DDBJ whole genome shotgun (WGS) entry which is preliminary data.</text>
</comment>
<sequence length="96" mass="10232">MRLRVKIIAEIDVVAAHVRELRRLRAEGLRAELAAPVRNVERAFANLSVAVSRVATMRGTAVEMGRICIAPRGGGAGEAADALADALQHIHIGLSQ</sequence>
<keyword evidence="2" id="KW-1185">Reference proteome</keyword>
<evidence type="ECO:0000313" key="2">
    <source>
        <dbReference type="Proteomes" id="UP000823388"/>
    </source>
</evidence>
<dbReference type="EMBL" id="CM029043">
    <property type="protein sequence ID" value="KAG2609710.1"/>
    <property type="molecule type" value="Genomic_DNA"/>
</dbReference>
<gene>
    <name evidence="1" type="ORF">PVAP13_4KG060033</name>
</gene>
<accession>A0A8T0TFH6</accession>